<dbReference type="PhylomeDB" id="A0A0G4IBY0"/>
<accession>A0A0G4IBY0</accession>
<proteinExistence type="predicted"/>
<dbReference type="EMBL" id="CDMZ01005809">
    <property type="protein sequence ID" value="CEM54690.1"/>
    <property type="molecule type" value="Genomic_DNA"/>
</dbReference>
<evidence type="ECO:0000313" key="1">
    <source>
        <dbReference type="EMBL" id="CEM54690.1"/>
    </source>
</evidence>
<dbReference type="VEuPathDB" id="CryptoDB:Cvel_2226"/>
<sequence>MEKALDNEAWLQQASARGGKWAKGAELIPGGFPPIDPTGPAPIELCGVRRGMPLCDPRLPQALWEERWRWGLYLRCGDLNHQMRQYWNGLRSPLQARAMYTSLFRGWREPPRQAAWFPEFR</sequence>
<name>A0A0G4IBY0_9ALVE</name>
<reference evidence="1" key="1">
    <citation type="submission" date="2014-11" db="EMBL/GenBank/DDBJ databases">
        <authorList>
            <person name="Otto D Thomas"/>
            <person name="Naeem Raeece"/>
        </authorList>
    </citation>
    <scope>NUCLEOTIDE SEQUENCE</scope>
</reference>
<protein>
    <submittedName>
        <fullName evidence="1">Uncharacterized protein</fullName>
    </submittedName>
</protein>
<organism evidence="1">
    <name type="scientific">Chromera velia CCMP2878</name>
    <dbReference type="NCBI Taxonomy" id="1169474"/>
    <lineage>
        <taxon>Eukaryota</taxon>
        <taxon>Sar</taxon>
        <taxon>Alveolata</taxon>
        <taxon>Colpodellida</taxon>
        <taxon>Chromeraceae</taxon>
        <taxon>Chromera</taxon>
    </lineage>
</organism>
<gene>
    <name evidence="1" type="ORF">Cvel_2226</name>
</gene>
<dbReference type="AlphaFoldDB" id="A0A0G4IBY0"/>